<dbReference type="AlphaFoldDB" id="F2UKV0"/>
<dbReference type="eggNOG" id="KOG4177">
    <property type="taxonomic scope" value="Eukaryota"/>
</dbReference>
<dbReference type="SUPFAM" id="SSF48403">
    <property type="entry name" value="Ankyrin repeat"/>
    <property type="match status" value="1"/>
</dbReference>
<reference evidence="4" key="1">
    <citation type="submission" date="2009-08" db="EMBL/GenBank/DDBJ databases">
        <title>Annotation of Salpingoeca rosetta.</title>
        <authorList>
            <consortium name="The Broad Institute Genome Sequencing Platform"/>
            <person name="Russ C."/>
            <person name="Cuomo C."/>
            <person name="Burger G."/>
            <person name="Gray M.W."/>
            <person name="Holland P.W.H."/>
            <person name="King N."/>
            <person name="Lang F.B.F."/>
            <person name="Roger A.J."/>
            <person name="Ruiz-Trillo I."/>
            <person name="Young S.K."/>
            <person name="Zeng Q."/>
            <person name="Gargeya S."/>
            <person name="Alvarado L."/>
            <person name="Berlin A."/>
            <person name="Chapman S.B."/>
            <person name="Chen Z."/>
            <person name="Freedman E."/>
            <person name="Gellesch M."/>
            <person name="Goldberg J."/>
            <person name="Griggs A."/>
            <person name="Gujja S."/>
            <person name="Heilman E."/>
            <person name="Heiman D."/>
            <person name="Howarth C."/>
            <person name="Mehta T."/>
            <person name="Neiman D."/>
            <person name="Pearson M."/>
            <person name="Roberts A."/>
            <person name="Saif S."/>
            <person name="Shea T."/>
            <person name="Shenoy N."/>
            <person name="Sisk P."/>
            <person name="Stolte C."/>
            <person name="Sykes S."/>
            <person name="White J."/>
            <person name="Yandava C."/>
            <person name="Haas B."/>
            <person name="Nusbaum C."/>
            <person name="Birren B."/>
        </authorList>
    </citation>
    <scope>NUCLEOTIDE SEQUENCE [LARGE SCALE GENOMIC DNA]</scope>
    <source>
        <strain evidence="4">ATCC 50818</strain>
    </source>
</reference>
<dbReference type="OrthoDB" id="10257076at2759"/>
<protein>
    <submittedName>
        <fullName evidence="4">Uncharacterized protein</fullName>
    </submittedName>
</protein>
<keyword evidence="1" id="KW-0677">Repeat</keyword>
<keyword evidence="5" id="KW-1185">Reference proteome</keyword>
<gene>
    <name evidence="4" type="ORF">PTSG_08838</name>
</gene>
<dbReference type="STRING" id="946362.F2UKV0"/>
<dbReference type="PROSITE" id="PS50088">
    <property type="entry name" value="ANK_REPEAT"/>
    <property type="match status" value="1"/>
</dbReference>
<dbReference type="PANTHER" id="PTHR24126">
    <property type="entry name" value="ANKYRIN REPEAT, PH AND SEC7 DOMAIN CONTAINING PROTEIN SECG-RELATED"/>
    <property type="match status" value="1"/>
</dbReference>
<evidence type="ECO:0000313" key="5">
    <source>
        <dbReference type="Proteomes" id="UP000007799"/>
    </source>
</evidence>
<dbReference type="SMART" id="SM00248">
    <property type="entry name" value="ANK"/>
    <property type="match status" value="5"/>
</dbReference>
<keyword evidence="2 3" id="KW-0040">ANK repeat</keyword>
<sequence>MSRRRRLDFNWRDPPPAVPPNPISNAIIENQPLNVVLSLIREYPSEVDTVTEKGHTPLRVALMKWPEEWAEDRVVKVVKALLDAGADPRIASFSGGINPLQYACNFGFVEVARVILERHPQLLLTVSAVEMTPLHYACQNSLTMVELILDGLRHLNFTPEQITQYVNRRKNNDATAMHYAAMNTTGDAISIISLLARRGAEVNLRTDGGNLPIHYAGVARLRDVMNHLIDLGNNPFWRNEHGLTAYGKYFGEEPHDHQLKAYRARMDSMPPLDPAATDLQRAQAFFEGVPEHMALSPDEVRDVVAGMHENRPTEWDDVAILLYEIELINPVEWRAFLSQPHLP</sequence>
<evidence type="ECO:0000256" key="2">
    <source>
        <dbReference type="ARBA" id="ARBA00023043"/>
    </source>
</evidence>
<name>F2UKV0_SALR5</name>
<dbReference type="Proteomes" id="UP000007799">
    <property type="component" value="Unassembled WGS sequence"/>
</dbReference>
<dbReference type="EMBL" id="GL832979">
    <property type="protein sequence ID" value="EGD77749.1"/>
    <property type="molecule type" value="Genomic_DNA"/>
</dbReference>
<evidence type="ECO:0000256" key="1">
    <source>
        <dbReference type="ARBA" id="ARBA00022737"/>
    </source>
</evidence>
<dbReference type="PANTHER" id="PTHR24126:SF14">
    <property type="entry name" value="ANK_REP_REGION DOMAIN-CONTAINING PROTEIN"/>
    <property type="match status" value="1"/>
</dbReference>
<organism evidence="5">
    <name type="scientific">Salpingoeca rosetta (strain ATCC 50818 / BSB-021)</name>
    <dbReference type="NCBI Taxonomy" id="946362"/>
    <lineage>
        <taxon>Eukaryota</taxon>
        <taxon>Choanoflagellata</taxon>
        <taxon>Craspedida</taxon>
        <taxon>Salpingoecidae</taxon>
        <taxon>Salpingoeca</taxon>
    </lineage>
</organism>
<dbReference type="InParanoid" id="F2UKV0"/>
<proteinExistence type="predicted"/>
<feature type="repeat" description="ANK" evidence="3">
    <location>
        <begin position="172"/>
        <end position="207"/>
    </location>
</feature>
<dbReference type="Pfam" id="PF00023">
    <property type="entry name" value="Ank"/>
    <property type="match status" value="1"/>
</dbReference>
<dbReference type="Gene3D" id="1.25.40.20">
    <property type="entry name" value="Ankyrin repeat-containing domain"/>
    <property type="match status" value="2"/>
</dbReference>
<dbReference type="RefSeq" id="XP_004990225.1">
    <property type="nucleotide sequence ID" value="XM_004990168.1"/>
</dbReference>
<dbReference type="GeneID" id="16070779"/>
<evidence type="ECO:0000256" key="3">
    <source>
        <dbReference type="PROSITE-ProRule" id="PRU00023"/>
    </source>
</evidence>
<dbReference type="InterPro" id="IPR002110">
    <property type="entry name" value="Ankyrin_rpt"/>
</dbReference>
<accession>F2UKV0</accession>
<dbReference type="KEGG" id="sre:PTSG_08838"/>
<evidence type="ECO:0000313" key="4">
    <source>
        <dbReference type="EMBL" id="EGD77749.1"/>
    </source>
</evidence>
<dbReference type="Pfam" id="PF12796">
    <property type="entry name" value="Ank_2"/>
    <property type="match status" value="1"/>
</dbReference>
<dbReference type="InterPro" id="IPR036770">
    <property type="entry name" value="Ankyrin_rpt-contain_sf"/>
</dbReference>